<comment type="cofactor">
    <cofactor evidence="1 7 8">
        <name>Mg(2+)</name>
        <dbReference type="ChEBI" id="CHEBI:18420"/>
    </cofactor>
</comment>
<reference evidence="9" key="1">
    <citation type="journal article" date="2020" name="G3 (Bethesda)">
        <title>High-Quality Assemblies for Three Invasive Social Wasps from the &lt;i&gt;Vespula&lt;/i&gt; Genus.</title>
        <authorList>
            <person name="Harrop T.W.R."/>
            <person name="Guhlin J."/>
            <person name="McLaughlin G.M."/>
            <person name="Permina E."/>
            <person name="Stockwell P."/>
            <person name="Gilligan J."/>
            <person name="Le Lec M.F."/>
            <person name="Gruber M.A.M."/>
            <person name="Quinn O."/>
            <person name="Lovegrove M."/>
            <person name="Duncan E.J."/>
            <person name="Remnant E.J."/>
            <person name="Van Eeckhoven J."/>
            <person name="Graham B."/>
            <person name="Knapp R.A."/>
            <person name="Langford K.W."/>
            <person name="Kronenberg Z."/>
            <person name="Press M.O."/>
            <person name="Eacker S.M."/>
            <person name="Wilson-Rankin E.E."/>
            <person name="Purcell J."/>
            <person name="Lester P.J."/>
            <person name="Dearden P.K."/>
        </authorList>
    </citation>
    <scope>NUCLEOTIDE SEQUENCE</scope>
    <source>
        <strain evidence="9">Marl-1</strain>
    </source>
</reference>
<dbReference type="GO" id="GO:0006021">
    <property type="term" value="P:inositol biosynthetic process"/>
    <property type="evidence" value="ECO:0007669"/>
    <property type="project" value="UniProtKB-UniPathway"/>
</dbReference>
<dbReference type="SUPFAM" id="SSF56655">
    <property type="entry name" value="Carbohydrate phosphatase"/>
    <property type="match status" value="1"/>
</dbReference>
<dbReference type="Pfam" id="PF00459">
    <property type="entry name" value="Inositol_P"/>
    <property type="match status" value="1"/>
</dbReference>
<dbReference type="PROSITE" id="PS00630">
    <property type="entry name" value="IMP_2"/>
    <property type="match status" value="1"/>
</dbReference>
<dbReference type="Gene3D" id="3.30.540.10">
    <property type="entry name" value="Fructose-1,6-Bisphosphatase, subunit A, domain 1"/>
    <property type="match status" value="1"/>
</dbReference>
<feature type="binding site" evidence="7">
    <location>
        <position position="92"/>
    </location>
    <ligand>
        <name>Mg(2+)</name>
        <dbReference type="ChEBI" id="CHEBI:18420"/>
        <label>1</label>
        <note>catalytic</note>
    </ligand>
</feature>
<organism evidence="9 10">
    <name type="scientific">Vespula vulgaris</name>
    <name type="common">Yellow jacket</name>
    <name type="synonym">Wasp</name>
    <dbReference type="NCBI Taxonomy" id="7454"/>
    <lineage>
        <taxon>Eukaryota</taxon>
        <taxon>Metazoa</taxon>
        <taxon>Ecdysozoa</taxon>
        <taxon>Arthropoda</taxon>
        <taxon>Hexapoda</taxon>
        <taxon>Insecta</taxon>
        <taxon>Pterygota</taxon>
        <taxon>Neoptera</taxon>
        <taxon>Endopterygota</taxon>
        <taxon>Hymenoptera</taxon>
        <taxon>Apocrita</taxon>
        <taxon>Aculeata</taxon>
        <taxon>Vespoidea</taxon>
        <taxon>Vespidae</taxon>
        <taxon>Vespinae</taxon>
        <taxon>Vespula</taxon>
    </lineage>
</organism>
<keyword evidence="6 7" id="KW-0460">Magnesium</keyword>
<dbReference type="InterPro" id="IPR033942">
    <property type="entry name" value="IMPase"/>
</dbReference>
<proteinExistence type="inferred from homology"/>
<dbReference type="GO" id="GO:0008934">
    <property type="term" value="F:inositol monophosphate 1-phosphatase activity"/>
    <property type="evidence" value="ECO:0007669"/>
    <property type="project" value="InterPro"/>
</dbReference>
<evidence type="ECO:0000256" key="1">
    <source>
        <dbReference type="ARBA" id="ARBA00001946"/>
    </source>
</evidence>
<comment type="similarity">
    <text evidence="3 8">Belongs to the inositol monophosphatase superfamily.</text>
</comment>
<accession>A0A834JQV5</accession>
<dbReference type="CDD" id="cd01639">
    <property type="entry name" value="IMPase"/>
    <property type="match status" value="1"/>
</dbReference>
<dbReference type="InterPro" id="IPR020552">
    <property type="entry name" value="Inositol_monoPase_Li-sen"/>
</dbReference>
<dbReference type="Proteomes" id="UP000614350">
    <property type="component" value="Unassembled WGS sequence"/>
</dbReference>
<evidence type="ECO:0000256" key="3">
    <source>
        <dbReference type="ARBA" id="ARBA00009759"/>
    </source>
</evidence>
<dbReference type="FunFam" id="3.30.540.10:FF:000004">
    <property type="entry name" value="Inositol-1-monophosphatase"/>
    <property type="match status" value="1"/>
</dbReference>
<evidence type="ECO:0000256" key="5">
    <source>
        <dbReference type="ARBA" id="ARBA00022801"/>
    </source>
</evidence>
<sequence>MTDIDECYNLASELVLLAGEIIQDSINKKKTTHCKSIDWDLVTEYDHKIEDEMIKRLTKRFPSHKFIGEESVAKNGLPKLTDDPTWIIDPIDGTTNFVHQFPHTCISLALLINKKAEIGIVYNPVMKQFFSAKRNCGAFLNGKPIQTSHIQDLSEALVAMEPWLAKDKTYLVSVYTRMHALIQGTHGIRSLGTAALTLCYVAMGAVEAYHIEGIDAWDVAAGKLIIEEAGGIVISTNGDELDLMIPKVIAACNRSIAEQLVELFKKADLKSINKNLY</sequence>
<gene>
    <name evidence="9" type="ORF">HZH66_008752</name>
</gene>
<evidence type="ECO:0000256" key="2">
    <source>
        <dbReference type="ARBA" id="ARBA00005152"/>
    </source>
</evidence>
<dbReference type="PRINTS" id="PR00378">
    <property type="entry name" value="LIIMPHPHTASE"/>
</dbReference>
<dbReference type="GO" id="GO:0007165">
    <property type="term" value="P:signal transduction"/>
    <property type="evidence" value="ECO:0007669"/>
    <property type="project" value="TreeGrafter"/>
</dbReference>
<feature type="binding site" evidence="7">
    <location>
        <position position="89"/>
    </location>
    <ligand>
        <name>Mg(2+)</name>
        <dbReference type="ChEBI" id="CHEBI:18420"/>
        <label>1</label>
        <note>catalytic</note>
    </ligand>
</feature>
<dbReference type="GO" id="GO:0046854">
    <property type="term" value="P:phosphatidylinositol phosphate biosynthetic process"/>
    <property type="evidence" value="ECO:0007669"/>
    <property type="project" value="InterPro"/>
</dbReference>
<evidence type="ECO:0000313" key="10">
    <source>
        <dbReference type="Proteomes" id="UP000614350"/>
    </source>
</evidence>
<keyword evidence="5 8" id="KW-0378">Hydrolase</keyword>
<evidence type="ECO:0000313" key="9">
    <source>
        <dbReference type="EMBL" id="KAF7392919.1"/>
    </source>
</evidence>
<keyword evidence="10" id="KW-1185">Reference proteome</keyword>
<dbReference type="UniPathway" id="UPA00823">
    <property type="reaction ID" value="UER00788"/>
</dbReference>
<evidence type="ECO:0000256" key="6">
    <source>
        <dbReference type="ARBA" id="ARBA00022842"/>
    </source>
</evidence>
<dbReference type="PRINTS" id="PR00377">
    <property type="entry name" value="IMPHPHTASES"/>
</dbReference>
<feature type="binding site" evidence="7">
    <location>
        <position position="218"/>
    </location>
    <ligand>
        <name>Mg(2+)</name>
        <dbReference type="ChEBI" id="CHEBI:18420"/>
        <label>1</label>
        <note>catalytic</note>
    </ligand>
</feature>
<dbReference type="GO" id="GO:0046872">
    <property type="term" value="F:metal ion binding"/>
    <property type="evidence" value="ECO:0007669"/>
    <property type="project" value="UniProtKB-KW"/>
</dbReference>
<dbReference type="InterPro" id="IPR020583">
    <property type="entry name" value="Inositol_monoP_metal-BS"/>
</dbReference>
<dbReference type="PANTHER" id="PTHR20854:SF25">
    <property type="entry name" value="INOSITOL-1-MONOPHOSPHATASE"/>
    <property type="match status" value="1"/>
</dbReference>
<name>A0A834JQV5_VESVU</name>
<dbReference type="PROSITE" id="PS00629">
    <property type="entry name" value="IMP_1"/>
    <property type="match status" value="1"/>
</dbReference>
<comment type="pathway">
    <text evidence="2 8">Polyol metabolism; myo-inositol biosynthesis; myo-inositol from D-glucose 6-phosphate: step 2/2.</text>
</comment>
<dbReference type="InterPro" id="IPR000760">
    <property type="entry name" value="Inositol_monophosphatase-like"/>
</dbReference>
<dbReference type="InterPro" id="IPR020550">
    <property type="entry name" value="Inositol_monophosphatase_CS"/>
</dbReference>
<protein>
    <recommendedName>
        <fullName evidence="8">Inositol-1-monophosphatase</fullName>
        <ecNumber evidence="8">3.1.3.25</ecNumber>
    </recommendedName>
</protein>
<evidence type="ECO:0000256" key="7">
    <source>
        <dbReference type="PIRSR" id="PIRSR600760-2"/>
    </source>
</evidence>
<feature type="binding site" evidence="7">
    <location>
        <position position="91"/>
    </location>
    <ligand>
        <name>Mg(2+)</name>
        <dbReference type="ChEBI" id="CHEBI:18420"/>
        <label>1</label>
        <note>catalytic</note>
    </ligand>
</feature>
<dbReference type="AlphaFoldDB" id="A0A834JQV5"/>
<dbReference type="EC" id="3.1.3.25" evidence="8"/>
<evidence type="ECO:0000256" key="4">
    <source>
        <dbReference type="ARBA" id="ARBA00022723"/>
    </source>
</evidence>
<keyword evidence="4 7" id="KW-0479">Metal-binding</keyword>
<feature type="binding site" evidence="7">
    <location>
        <position position="69"/>
    </location>
    <ligand>
        <name>Mg(2+)</name>
        <dbReference type="ChEBI" id="CHEBI:18420"/>
        <label>1</label>
        <note>catalytic</note>
    </ligand>
</feature>
<dbReference type="FunFam" id="3.40.190.80:FF:000002">
    <property type="entry name" value="Inositol-1-monophosphatase"/>
    <property type="match status" value="1"/>
</dbReference>
<dbReference type="Gene3D" id="3.40.190.80">
    <property type="match status" value="1"/>
</dbReference>
<evidence type="ECO:0000256" key="8">
    <source>
        <dbReference type="RuleBase" id="RU364068"/>
    </source>
</evidence>
<comment type="caution">
    <text evidence="9">The sequence shown here is derived from an EMBL/GenBank/DDBJ whole genome shotgun (WGS) entry which is preliminary data.</text>
</comment>
<comment type="catalytic activity">
    <reaction evidence="8">
        <text>a myo-inositol phosphate + H2O = myo-inositol + phosphate</text>
        <dbReference type="Rhea" id="RHEA:24056"/>
        <dbReference type="ChEBI" id="CHEBI:15377"/>
        <dbReference type="ChEBI" id="CHEBI:17268"/>
        <dbReference type="ChEBI" id="CHEBI:43474"/>
        <dbReference type="ChEBI" id="CHEBI:84139"/>
        <dbReference type="EC" id="3.1.3.25"/>
    </reaction>
</comment>
<dbReference type="PANTHER" id="PTHR20854">
    <property type="entry name" value="INOSITOL MONOPHOSPHATASE"/>
    <property type="match status" value="1"/>
</dbReference>
<dbReference type="EMBL" id="JACSEA010000009">
    <property type="protein sequence ID" value="KAF7392919.1"/>
    <property type="molecule type" value="Genomic_DNA"/>
</dbReference>